<dbReference type="GO" id="GO:0005506">
    <property type="term" value="F:iron ion binding"/>
    <property type="evidence" value="ECO:0007669"/>
    <property type="project" value="InterPro"/>
</dbReference>
<proteinExistence type="inferred from homology"/>
<evidence type="ECO:0000256" key="6">
    <source>
        <dbReference type="ARBA" id="ARBA00023033"/>
    </source>
</evidence>
<dbReference type="InterPro" id="IPR019774">
    <property type="entry name" value="Aromatic-AA_hydroxylase_C"/>
</dbReference>
<protein>
    <submittedName>
        <fullName evidence="10">Tyrosine 3-monooxygenase isoform X2</fullName>
    </submittedName>
</protein>
<sequence length="273" mass="30013">MQLDLMGRRPFSSPSLCAHPRLPQAQQAWRGCAGGRRWGTQRGFDVSLAFKRPPDQQGLWRQNPGPPGCTMPTPSASSPQPKGFRRAVSEQDAKQVEAITSPRFIGRRQSLIEDARKEREAAAAAAAAAAVASSEPGNPLEAVVFEEQDGKAVLNLLFSLKGTKPSSLSRAVKVFEHSLSEEPEVRAFDPEAAAVQPYQDQTYQPVYFVSESFSDAKDKLRNYASRIQRPFSVKFDPYTLAIDVLDSPHTIRRSLEGVQDELHTLAHALSAIS</sequence>
<keyword evidence="4" id="KW-0560">Oxidoreductase</keyword>
<evidence type="ECO:0000259" key="8">
    <source>
        <dbReference type="PROSITE" id="PS51410"/>
    </source>
</evidence>
<keyword evidence="6" id="KW-0503">Monooxygenase</keyword>
<accession>A0A9J7JII6</accession>
<comment type="cofactor">
    <cofactor evidence="1">
        <name>Fe(2+)</name>
        <dbReference type="ChEBI" id="CHEBI:29033"/>
    </cofactor>
</comment>
<feature type="domain" description="Biopterin-dependent aromatic amino acid hydroxylase family profile" evidence="8">
    <location>
        <begin position="168"/>
        <end position="273"/>
    </location>
</feature>
<evidence type="ECO:0000313" key="10">
    <source>
        <dbReference type="RefSeq" id="XP_027264973.1"/>
    </source>
</evidence>
<dbReference type="GO" id="GO:0007507">
    <property type="term" value="P:heart development"/>
    <property type="evidence" value="ECO:0007669"/>
    <property type="project" value="TreeGrafter"/>
</dbReference>
<dbReference type="PRINTS" id="PR00372">
    <property type="entry name" value="FYWHYDRXLASE"/>
</dbReference>
<dbReference type="RefSeq" id="XP_027264973.1">
    <property type="nucleotide sequence ID" value="XM_027409172.2"/>
</dbReference>
<evidence type="ECO:0000256" key="2">
    <source>
        <dbReference type="ARBA" id="ARBA00009712"/>
    </source>
</evidence>
<dbReference type="OrthoDB" id="983542at2759"/>
<dbReference type="SUPFAM" id="SSF56534">
    <property type="entry name" value="Aromatic aminoacid monoxygenases, catalytic and oligomerization domains"/>
    <property type="match status" value="1"/>
</dbReference>
<dbReference type="GO" id="GO:0004511">
    <property type="term" value="F:tyrosine 3-monooxygenase activity"/>
    <property type="evidence" value="ECO:0007669"/>
    <property type="project" value="InterPro"/>
</dbReference>
<dbReference type="PANTHER" id="PTHR11473:SF18">
    <property type="entry name" value="TYROSINE 3-MONOOXYGENASE"/>
    <property type="match status" value="1"/>
</dbReference>
<evidence type="ECO:0000256" key="1">
    <source>
        <dbReference type="ARBA" id="ARBA00001954"/>
    </source>
</evidence>
<dbReference type="PROSITE" id="PS51410">
    <property type="entry name" value="BH4_AAA_HYDROXYL_2"/>
    <property type="match status" value="1"/>
</dbReference>
<evidence type="ECO:0000256" key="3">
    <source>
        <dbReference type="ARBA" id="ARBA00022723"/>
    </source>
</evidence>
<evidence type="ECO:0000256" key="7">
    <source>
        <dbReference type="SAM" id="MobiDB-lite"/>
    </source>
</evidence>
<evidence type="ECO:0000256" key="5">
    <source>
        <dbReference type="ARBA" id="ARBA00023004"/>
    </source>
</evidence>
<organism evidence="9 10">
    <name type="scientific">Cricetulus griseus</name>
    <name type="common">Chinese hamster</name>
    <name type="synonym">Cricetulus barabensis griseus</name>
    <dbReference type="NCBI Taxonomy" id="10029"/>
    <lineage>
        <taxon>Eukaryota</taxon>
        <taxon>Metazoa</taxon>
        <taxon>Chordata</taxon>
        <taxon>Craniata</taxon>
        <taxon>Vertebrata</taxon>
        <taxon>Euteleostomi</taxon>
        <taxon>Mammalia</taxon>
        <taxon>Eutheria</taxon>
        <taxon>Euarchontoglires</taxon>
        <taxon>Glires</taxon>
        <taxon>Rodentia</taxon>
        <taxon>Myomorpha</taxon>
        <taxon>Muroidea</taxon>
        <taxon>Cricetidae</taxon>
        <taxon>Cricetinae</taxon>
        <taxon>Cricetulus</taxon>
    </lineage>
</organism>
<reference evidence="9" key="1">
    <citation type="journal article" date="2018" name="Biotechnol. Bioeng.">
        <title>A reference genome of the Chinese hamster based on a hybrid assembly strategy.</title>
        <authorList>
            <person name="Rupp O."/>
            <person name="MacDonald M.L."/>
            <person name="Li S."/>
            <person name="Dhiman H."/>
            <person name="Polson S."/>
            <person name="Griep S."/>
            <person name="Heffner K."/>
            <person name="Hernandez I."/>
            <person name="Brinkrolf K."/>
            <person name="Jadhav V."/>
            <person name="Samoudi M."/>
            <person name="Hao H."/>
            <person name="Kingham B."/>
            <person name="Goesmann A."/>
            <person name="Betenbaugh M.J."/>
            <person name="Lewis N.E."/>
            <person name="Borth N."/>
            <person name="Lee K.H."/>
        </authorList>
    </citation>
    <scope>NUCLEOTIDE SEQUENCE [LARGE SCALE GENOMIC DNA]</scope>
    <source>
        <strain evidence="9">17A/GY</strain>
    </source>
</reference>
<reference evidence="9" key="2">
    <citation type="journal article" date="2020" name="Biotechnol. Bioeng.">
        <title>Chromosome-scale scaffolds for the Chinese hamster reference genome assembly to facilitate the study of the CHO epigenome.</title>
        <authorList>
            <person name="Hilliard W."/>
            <person name="MacDonald M."/>
            <person name="Lee K.H."/>
        </authorList>
    </citation>
    <scope>NUCLEOTIDE SEQUENCE [LARGE SCALE GENOMIC DNA]</scope>
    <source>
        <strain evidence="9">17A/GY</strain>
    </source>
</reference>
<dbReference type="Gene3D" id="1.10.800.10">
    <property type="entry name" value="Aromatic amino acid hydroxylase"/>
    <property type="match status" value="1"/>
</dbReference>
<keyword evidence="3" id="KW-0479">Metal-binding</keyword>
<reference evidence="10" key="3">
    <citation type="submission" date="2025-08" db="UniProtKB">
        <authorList>
            <consortium name="RefSeq"/>
        </authorList>
    </citation>
    <scope>IDENTIFICATION</scope>
    <source>
        <strain evidence="10">17A/GY</strain>
        <tissue evidence="10">Liver</tissue>
    </source>
</reference>
<dbReference type="InterPro" id="IPR021164">
    <property type="entry name" value="Tyrosine_hydroxylase_CS"/>
</dbReference>
<dbReference type="KEGG" id="cge:100760127"/>
<dbReference type="GO" id="GO:0005737">
    <property type="term" value="C:cytoplasm"/>
    <property type="evidence" value="ECO:0007669"/>
    <property type="project" value="TreeGrafter"/>
</dbReference>
<dbReference type="InterPro" id="IPR036329">
    <property type="entry name" value="Aro-AA_hydroxylase_C_sf"/>
</dbReference>
<dbReference type="CTD" id="7054"/>
<name>A0A9J7JII6_CRIGR</name>
<dbReference type="InterPro" id="IPR036951">
    <property type="entry name" value="ArAA_hydroxylase_sf"/>
</dbReference>
<dbReference type="Pfam" id="PF12549">
    <property type="entry name" value="TOH_N"/>
    <property type="match status" value="2"/>
</dbReference>
<comment type="similarity">
    <text evidence="2">Belongs to the biopterin-dependent aromatic amino acid hydroxylase family.</text>
</comment>
<dbReference type="GO" id="GO:0030424">
    <property type="term" value="C:axon"/>
    <property type="evidence" value="ECO:0007669"/>
    <property type="project" value="TreeGrafter"/>
</dbReference>
<dbReference type="GO" id="GO:0006585">
    <property type="term" value="P:dopamine biosynthetic process from tyrosine"/>
    <property type="evidence" value="ECO:0007669"/>
    <property type="project" value="TreeGrafter"/>
</dbReference>
<feature type="region of interest" description="Disordered" evidence="7">
    <location>
        <begin position="52"/>
        <end position="83"/>
    </location>
</feature>
<dbReference type="PANTHER" id="PTHR11473">
    <property type="entry name" value="AROMATIC AMINO ACID HYDROXYLASE"/>
    <property type="match status" value="1"/>
</dbReference>
<dbReference type="GO" id="GO:0043204">
    <property type="term" value="C:perikaryon"/>
    <property type="evidence" value="ECO:0007669"/>
    <property type="project" value="TreeGrafter"/>
</dbReference>
<dbReference type="GO" id="GO:0045471">
    <property type="term" value="P:response to ethanol"/>
    <property type="evidence" value="ECO:0007669"/>
    <property type="project" value="TreeGrafter"/>
</dbReference>
<keyword evidence="9" id="KW-1185">Reference proteome</keyword>
<dbReference type="Proteomes" id="UP001108280">
    <property type="component" value="Chromosome 3"/>
</dbReference>
<dbReference type="GO" id="GO:0001666">
    <property type="term" value="P:response to hypoxia"/>
    <property type="evidence" value="ECO:0007669"/>
    <property type="project" value="TreeGrafter"/>
</dbReference>
<dbReference type="GeneID" id="100760127"/>
<evidence type="ECO:0000256" key="4">
    <source>
        <dbReference type="ARBA" id="ARBA00023002"/>
    </source>
</evidence>
<evidence type="ECO:0000313" key="9">
    <source>
        <dbReference type="Proteomes" id="UP001108280"/>
    </source>
</evidence>
<dbReference type="Pfam" id="PF00351">
    <property type="entry name" value="Biopterin_H"/>
    <property type="match status" value="1"/>
</dbReference>
<gene>
    <name evidence="10" type="primary">Th</name>
</gene>
<keyword evidence="5" id="KW-0408">Iron</keyword>
<dbReference type="AlphaFoldDB" id="A0A9J7JII6"/>
<dbReference type="InterPro" id="IPR001273">
    <property type="entry name" value="ArAA_hydroxylase"/>
</dbReference>